<protein>
    <recommendedName>
        <fullName evidence="1">F-box domain-containing protein</fullName>
    </recommendedName>
</protein>
<evidence type="ECO:0000259" key="1">
    <source>
        <dbReference type="PROSITE" id="PS50181"/>
    </source>
</evidence>
<accession>A0A8H3QR38</accession>
<dbReference type="InterPro" id="IPR001810">
    <property type="entry name" value="F-box_dom"/>
</dbReference>
<comment type="caution">
    <text evidence="2">The sequence shown here is derived from an EMBL/GenBank/DDBJ whole genome shotgun (WGS) entry which is preliminary data.</text>
</comment>
<evidence type="ECO:0000313" key="2">
    <source>
        <dbReference type="EMBL" id="GES89043.1"/>
    </source>
</evidence>
<dbReference type="CDD" id="cd09917">
    <property type="entry name" value="F-box_SF"/>
    <property type="match status" value="1"/>
</dbReference>
<proteinExistence type="predicted"/>
<reference evidence="2" key="1">
    <citation type="submission" date="2019-10" db="EMBL/GenBank/DDBJ databases">
        <title>Conservation and host-specific expression of non-tandemly repeated heterogenous ribosome RNA gene in arbuscular mycorrhizal fungi.</title>
        <authorList>
            <person name="Maeda T."/>
            <person name="Kobayashi Y."/>
            <person name="Nakagawa T."/>
            <person name="Ezawa T."/>
            <person name="Yamaguchi K."/>
            <person name="Bino T."/>
            <person name="Nishimoto Y."/>
            <person name="Shigenobu S."/>
            <person name="Kawaguchi M."/>
        </authorList>
    </citation>
    <scope>NUCLEOTIDE SEQUENCE</scope>
    <source>
        <strain evidence="2">HR1</strain>
    </source>
</reference>
<dbReference type="SUPFAM" id="SSF81383">
    <property type="entry name" value="F-box domain"/>
    <property type="match status" value="1"/>
</dbReference>
<evidence type="ECO:0000313" key="3">
    <source>
        <dbReference type="Proteomes" id="UP000615446"/>
    </source>
</evidence>
<dbReference type="Pfam" id="PF00646">
    <property type="entry name" value="F-box"/>
    <property type="match status" value="1"/>
</dbReference>
<dbReference type="PROSITE" id="PS50181">
    <property type="entry name" value="FBOX"/>
    <property type="match status" value="1"/>
</dbReference>
<feature type="domain" description="F-box" evidence="1">
    <location>
        <begin position="9"/>
        <end position="45"/>
    </location>
</feature>
<dbReference type="Proteomes" id="UP000615446">
    <property type="component" value="Unassembled WGS sequence"/>
</dbReference>
<dbReference type="OrthoDB" id="3219396at2759"/>
<name>A0A8H3QR38_9GLOM</name>
<dbReference type="EMBL" id="BLAL01000183">
    <property type="protein sequence ID" value="GES89043.1"/>
    <property type="molecule type" value="Genomic_DNA"/>
</dbReference>
<dbReference type="AlphaFoldDB" id="A0A8H3QR38"/>
<gene>
    <name evidence="2" type="ORF">RCL2_001596200</name>
</gene>
<organism evidence="2 3">
    <name type="scientific">Rhizophagus clarus</name>
    <dbReference type="NCBI Taxonomy" id="94130"/>
    <lineage>
        <taxon>Eukaryota</taxon>
        <taxon>Fungi</taxon>
        <taxon>Fungi incertae sedis</taxon>
        <taxon>Mucoromycota</taxon>
        <taxon>Glomeromycotina</taxon>
        <taxon>Glomeromycetes</taxon>
        <taxon>Glomerales</taxon>
        <taxon>Glomeraceae</taxon>
        <taxon>Rhizophagus</taxon>
    </lineage>
</organism>
<dbReference type="InterPro" id="IPR036047">
    <property type="entry name" value="F-box-like_dom_sf"/>
</dbReference>
<sequence length="398" mass="46153">MMMEQAPVSKNNITLPIEIFQHALALLPLKEIYSFKRVNKEWYSLCDHAIVEHITSSGSQVHLRAGTSRNPKLCYDLDFASYDPSSNIFTFKPSPKRIELEPAFCYSKHLREIRILFGEWRGVNTTLSKYSPSDPTFGIPIKSIKRNSDPQAQEVLRLARSKFHKNYVESVQKVYQLDDEPSLEEGTVVSCLGDKDIILKCHITTTPSCNIPDDQRNCKDDDECSPEGVVFSLRIEFVKVCASWLVSGTTSNFIPEESRNQIFASRFNLLDQILSEYSITKYYRYSSKVLKWILSEYDRDDQETTKMIKHISDTQGDFSIRSRFEAALEEKNVKKQNMWKYSLAARFLRDPESYDTLEEVVNRIVHTERSESNNNHSSRFFRGLKPILQKINLKLENR</sequence>